<name>A0A1M6URW9_9FLAO</name>
<dbReference type="AlphaFoldDB" id="A0A1M6URW9"/>
<dbReference type="Proteomes" id="UP000184364">
    <property type="component" value="Unassembled WGS sequence"/>
</dbReference>
<dbReference type="STRING" id="1302687.SAMN05444267_100724"/>
<accession>A0A1M6URW9</accession>
<dbReference type="OrthoDB" id="1261245at2"/>
<reference evidence="2" key="1">
    <citation type="submission" date="2016-11" db="EMBL/GenBank/DDBJ databases">
        <authorList>
            <person name="Varghese N."/>
            <person name="Submissions S."/>
        </authorList>
    </citation>
    <scope>NUCLEOTIDE SEQUENCE [LARGE SCALE GENOMIC DNA]</scope>
    <source>
        <strain evidence="2">DSM 26899</strain>
    </source>
</reference>
<gene>
    <name evidence="1" type="ORF">SAMN05444267_100724</name>
</gene>
<protein>
    <submittedName>
        <fullName evidence="1">Uncharacterized protein</fullName>
    </submittedName>
</protein>
<evidence type="ECO:0000313" key="1">
    <source>
        <dbReference type="EMBL" id="SHK71992.1"/>
    </source>
</evidence>
<keyword evidence="2" id="KW-1185">Reference proteome</keyword>
<dbReference type="EMBL" id="FRAV01000007">
    <property type="protein sequence ID" value="SHK71992.1"/>
    <property type="molecule type" value="Genomic_DNA"/>
</dbReference>
<sequence length="197" mass="23519">MRTKFILLFSLFSILIFSQDQEAKGYFPAEYVLKSSNDTIKAKVRNVGKFTNKKYYFATILFKMKIRDDQGNESWIEPNDVKYIKITDENNIKHEYFSSAGRLPKEEGLLEIMFEGKNINWYKDYYNPTLRLQLEIKGYIVDKNKNILYWGFFNDIKNKFKKIFKDDPNLMEKLKAAKTDEDYVELLRLYDTKIDNS</sequence>
<organism evidence="1 2">
    <name type="scientific">Chryseobacterium polytrichastri</name>
    <dbReference type="NCBI Taxonomy" id="1302687"/>
    <lineage>
        <taxon>Bacteria</taxon>
        <taxon>Pseudomonadati</taxon>
        <taxon>Bacteroidota</taxon>
        <taxon>Flavobacteriia</taxon>
        <taxon>Flavobacteriales</taxon>
        <taxon>Weeksellaceae</taxon>
        <taxon>Chryseobacterium group</taxon>
        <taxon>Chryseobacterium</taxon>
    </lineage>
</organism>
<dbReference type="RefSeq" id="WP_073291790.1">
    <property type="nucleotide sequence ID" value="NZ_FRAV01000007.1"/>
</dbReference>
<proteinExistence type="predicted"/>
<evidence type="ECO:0000313" key="2">
    <source>
        <dbReference type="Proteomes" id="UP000184364"/>
    </source>
</evidence>